<proteinExistence type="inferred from homology"/>
<evidence type="ECO:0000256" key="7">
    <source>
        <dbReference type="RuleBase" id="RU363032"/>
    </source>
</evidence>
<keyword evidence="10" id="KW-1185">Reference proteome</keyword>
<dbReference type="PROSITE" id="PS50928">
    <property type="entry name" value="ABC_TM1"/>
    <property type="match status" value="1"/>
</dbReference>
<dbReference type="CDD" id="cd06261">
    <property type="entry name" value="TM_PBP2"/>
    <property type="match status" value="1"/>
</dbReference>
<dbReference type="PANTHER" id="PTHR30151">
    <property type="entry name" value="ALKANE SULFONATE ABC TRANSPORTER-RELATED, MEMBRANE SUBUNIT"/>
    <property type="match status" value="1"/>
</dbReference>
<dbReference type="SUPFAM" id="SSF161098">
    <property type="entry name" value="MetI-like"/>
    <property type="match status" value="1"/>
</dbReference>
<dbReference type="GO" id="GO:0005886">
    <property type="term" value="C:plasma membrane"/>
    <property type="evidence" value="ECO:0007669"/>
    <property type="project" value="UniProtKB-SubCell"/>
</dbReference>
<evidence type="ECO:0000256" key="3">
    <source>
        <dbReference type="ARBA" id="ARBA00022475"/>
    </source>
</evidence>
<feature type="transmembrane region" description="Helical" evidence="7">
    <location>
        <begin position="125"/>
        <end position="143"/>
    </location>
</feature>
<dbReference type="AlphaFoldDB" id="A0A1H9UF39"/>
<accession>A0A1H9UF39</accession>
<protein>
    <submittedName>
        <fullName evidence="9">ABC-type nitrate/sulfonate/bicarbonate transport system, permease component</fullName>
    </submittedName>
</protein>
<feature type="transmembrane region" description="Helical" evidence="7">
    <location>
        <begin position="70"/>
        <end position="88"/>
    </location>
</feature>
<comment type="similarity">
    <text evidence="7">Belongs to the binding-protein-dependent transport system permease family.</text>
</comment>
<evidence type="ECO:0000256" key="2">
    <source>
        <dbReference type="ARBA" id="ARBA00022448"/>
    </source>
</evidence>
<comment type="subcellular location">
    <subcellularLocation>
        <location evidence="1 7">Cell membrane</location>
        <topology evidence="1 7">Multi-pass membrane protein</topology>
    </subcellularLocation>
</comment>
<evidence type="ECO:0000313" key="9">
    <source>
        <dbReference type="EMBL" id="SES08065.1"/>
    </source>
</evidence>
<dbReference type="GO" id="GO:0055085">
    <property type="term" value="P:transmembrane transport"/>
    <property type="evidence" value="ECO:0007669"/>
    <property type="project" value="InterPro"/>
</dbReference>
<evidence type="ECO:0000256" key="1">
    <source>
        <dbReference type="ARBA" id="ARBA00004651"/>
    </source>
</evidence>
<dbReference type="EMBL" id="FOGI01000007">
    <property type="protein sequence ID" value="SES08065.1"/>
    <property type="molecule type" value="Genomic_DNA"/>
</dbReference>
<evidence type="ECO:0000259" key="8">
    <source>
        <dbReference type="PROSITE" id="PS50928"/>
    </source>
</evidence>
<gene>
    <name evidence="9" type="ORF">SAMN04487818_107199</name>
</gene>
<dbReference type="InterPro" id="IPR000515">
    <property type="entry name" value="MetI-like"/>
</dbReference>
<feature type="transmembrane region" description="Helical" evidence="7">
    <location>
        <begin position="95"/>
        <end position="119"/>
    </location>
</feature>
<dbReference type="Gene3D" id="1.10.3720.10">
    <property type="entry name" value="MetI-like"/>
    <property type="match status" value="1"/>
</dbReference>
<keyword evidence="5 7" id="KW-1133">Transmembrane helix</keyword>
<dbReference type="RefSeq" id="WP_092779498.1">
    <property type="nucleotide sequence ID" value="NZ_FOGI01000007.1"/>
</dbReference>
<evidence type="ECO:0000313" key="10">
    <source>
        <dbReference type="Proteomes" id="UP000199051"/>
    </source>
</evidence>
<evidence type="ECO:0000256" key="5">
    <source>
        <dbReference type="ARBA" id="ARBA00022989"/>
    </source>
</evidence>
<dbReference type="PANTHER" id="PTHR30151:SF0">
    <property type="entry name" value="ABC TRANSPORTER PERMEASE PROTEIN MJ0413-RELATED"/>
    <property type="match status" value="1"/>
</dbReference>
<reference evidence="10" key="1">
    <citation type="submission" date="2016-10" db="EMBL/GenBank/DDBJ databases">
        <authorList>
            <person name="Varghese N."/>
            <person name="Submissions S."/>
        </authorList>
    </citation>
    <scope>NUCLEOTIDE SEQUENCE [LARGE SCALE GENOMIC DNA]</scope>
    <source>
        <strain evidence="10">DSM 44260</strain>
    </source>
</reference>
<feature type="transmembrane region" description="Helical" evidence="7">
    <location>
        <begin position="186"/>
        <end position="204"/>
    </location>
</feature>
<feature type="domain" description="ABC transmembrane type-1" evidence="8">
    <location>
        <begin position="62"/>
        <end position="245"/>
    </location>
</feature>
<name>A0A1H9UF39_9PSEU</name>
<dbReference type="Pfam" id="PF00528">
    <property type="entry name" value="BPD_transp_1"/>
    <property type="match status" value="1"/>
</dbReference>
<keyword evidence="2 7" id="KW-0813">Transport</keyword>
<dbReference type="Proteomes" id="UP000199051">
    <property type="component" value="Unassembled WGS sequence"/>
</dbReference>
<feature type="transmembrane region" description="Helical" evidence="7">
    <location>
        <begin position="224"/>
        <end position="244"/>
    </location>
</feature>
<organism evidence="9 10">
    <name type="scientific">Actinokineospora terrae</name>
    <dbReference type="NCBI Taxonomy" id="155974"/>
    <lineage>
        <taxon>Bacteria</taxon>
        <taxon>Bacillati</taxon>
        <taxon>Actinomycetota</taxon>
        <taxon>Actinomycetes</taxon>
        <taxon>Pseudonocardiales</taxon>
        <taxon>Pseudonocardiaceae</taxon>
        <taxon>Actinokineospora</taxon>
    </lineage>
</organism>
<evidence type="ECO:0000256" key="4">
    <source>
        <dbReference type="ARBA" id="ARBA00022692"/>
    </source>
</evidence>
<keyword evidence="6 7" id="KW-0472">Membrane</keyword>
<keyword evidence="3" id="KW-1003">Cell membrane</keyword>
<keyword evidence="4 7" id="KW-0812">Transmembrane</keyword>
<dbReference type="InterPro" id="IPR035906">
    <property type="entry name" value="MetI-like_sf"/>
</dbReference>
<dbReference type="STRING" id="155974.SAMN04487818_107199"/>
<evidence type="ECO:0000256" key="6">
    <source>
        <dbReference type="ARBA" id="ARBA00023136"/>
    </source>
</evidence>
<sequence>MNRVTRTAQRWVVFAVAVGLWELVTQLAKAAEAEKSFFFPPPSEIALTAKDLWFSSAFGDHIVPGISRMLGGWALAGVIGIALGILLGRSRRAMAYLGAVFNFLRSIPPPLLVPFFVAAVGPTNMQFPTIVFGAIWPVLLNTVDGARGVDATKVETARVFRLSRAQWTFGVVLPSALPKVFAGLRLSLSIALILMVISELIGSANGIGNQLVRAQRDYEPTAMWAWIVLLGVLGYLFNTLLLVLERRALAWQPRHSLETQALATGG</sequence>